<dbReference type="EC" id="2.1.2.9" evidence="2 5"/>
<dbReference type="Pfam" id="PF02911">
    <property type="entry name" value="Formyl_trans_C"/>
    <property type="match status" value="1"/>
</dbReference>
<dbReference type="HAMAP" id="MF_00182">
    <property type="entry name" value="Formyl_trans"/>
    <property type="match status" value="1"/>
</dbReference>
<evidence type="ECO:0000259" key="6">
    <source>
        <dbReference type="Pfam" id="PF00551"/>
    </source>
</evidence>
<dbReference type="InterPro" id="IPR041711">
    <property type="entry name" value="Met-tRNA-FMT_N"/>
</dbReference>
<evidence type="ECO:0000256" key="2">
    <source>
        <dbReference type="ARBA" id="ARBA00012261"/>
    </source>
</evidence>
<evidence type="ECO:0000256" key="5">
    <source>
        <dbReference type="HAMAP-Rule" id="MF_00182"/>
    </source>
</evidence>
<sequence>MTKLRLAFMGTPDFSVPVLQAIMDAGHDVVCVYSQPPRPAGRGKKLRPSPVHELAEQHGIEVRCPVNFRDPADQQAFADLNLDAAVVVAYGLILPKMILNAPKLGCVNVHASLLPRWRGAAPIQRAILAGDEETGVTIMAMDEGLDTGDMLASEVVRISPDMTAQCLHDELSTLGAAMICPALDSLADGSAVAVPQPEEGVTYAEKLDKAEARLCWNVTAEELARKVRAFTPWPGAWFEADGERLKVIKAEAIPCCCTPGFVMDEELTVGCGRGALKIKCLQRPGKKPMDVEDFQRGRAISRGTHLPY</sequence>
<evidence type="ECO:0000259" key="7">
    <source>
        <dbReference type="Pfam" id="PF02911"/>
    </source>
</evidence>
<evidence type="ECO:0000256" key="1">
    <source>
        <dbReference type="ARBA" id="ARBA00010699"/>
    </source>
</evidence>
<dbReference type="Gene3D" id="3.40.50.12230">
    <property type="match status" value="1"/>
</dbReference>
<feature type="domain" description="Formyl transferase N-terminal" evidence="6">
    <location>
        <begin position="5"/>
        <end position="179"/>
    </location>
</feature>
<dbReference type="EMBL" id="QRDW01000012">
    <property type="protein sequence ID" value="RED45111.1"/>
    <property type="molecule type" value="Genomic_DNA"/>
</dbReference>
<keyword evidence="4 5" id="KW-0648">Protein biosynthesis</keyword>
<dbReference type="OrthoDB" id="9802815at2"/>
<evidence type="ECO:0000313" key="9">
    <source>
        <dbReference type="Proteomes" id="UP000256845"/>
    </source>
</evidence>
<dbReference type="InterPro" id="IPR002376">
    <property type="entry name" value="Formyl_transf_N"/>
</dbReference>
<protein>
    <recommendedName>
        <fullName evidence="2 5">Methionyl-tRNA formyltransferase</fullName>
        <ecNumber evidence="2 5">2.1.2.9</ecNumber>
    </recommendedName>
</protein>
<dbReference type="InterPro" id="IPR036477">
    <property type="entry name" value="Formyl_transf_N_sf"/>
</dbReference>
<dbReference type="Pfam" id="PF00551">
    <property type="entry name" value="Formyl_trans_N"/>
    <property type="match status" value="1"/>
</dbReference>
<dbReference type="PANTHER" id="PTHR11138:SF5">
    <property type="entry name" value="METHIONYL-TRNA FORMYLTRANSFERASE, MITOCHONDRIAL"/>
    <property type="match status" value="1"/>
</dbReference>
<dbReference type="FunFam" id="3.40.50.12230:FF:000001">
    <property type="entry name" value="Methionyl-tRNA formyltransferase"/>
    <property type="match status" value="1"/>
</dbReference>
<evidence type="ECO:0000256" key="3">
    <source>
        <dbReference type="ARBA" id="ARBA00022679"/>
    </source>
</evidence>
<dbReference type="GO" id="GO:0005829">
    <property type="term" value="C:cytosol"/>
    <property type="evidence" value="ECO:0007669"/>
    <property type="project" value="TreeGrafter"/>
</dbReference>
<dbReference type="SUPFAM" id="SSF50486">
    <property type="entry name" value="FMT C-terminal domain-like"/>
    <property type="match status" value="1"/>
</dbReference>
<reference evidence="8 9" key="1">
    <citation type="submission" date="2018-07" db="EMBL/GenBank/DDBJ databases">
        <title>Genomic Encyclopedia of Type Strains, Phase III (KMG-III): the genomes of soil and plant-associated and newly described type strains.</title>
        <authorList>
            <person name="Whitman W."/>
        </authorList>
    </citation>
    <scope>NUCLEOTIDE SEQUENCE [LARGE SCALE GENOMIC DNA]</scope>
    <source>
        <strain evidence="8 9">CECT 8488</strain>
    </source>
</reference>
<dbReference type="PANTHER" id="PTHR11138">
    <property type="entry name" value="METHIONYL-TRNA FORMYLTRANSFERASE"/>
    <property type="match status" value="1"/>
</dbReference>
<evidence type="ECO:0000313" key="8">
    <source>
        <dbReference type="EMBL" id="RED45111.1"/>
    </source>
</evidence>
<accession>A0A3D9H7I2</accession>
<dbReference type="AlphaFoldDB" id="A0A3D9H7I2"/>
<comment type="caution">
    <text evidence="8">The sequence shown here is derived from an EMBL/GenBank/DDBJ whole genome shotgun (WGS) entry which is preliminary data.</text>
</comment>
<dbReference type="NCBIfam" id="TIGR00460">
    <property type="entry name" value="fmt"/>
    <property type="match status" value="1"/>
</dbReference>
<dbReference type="CDD" id="cd08704">
    <property type="entry name" value="Met_tRNA_FMT_C"/>
    <property type="match status" value="1"/>
</dbReference>
<feature type="domain" description="Formyl transferase C-terminal" evidence="7">
    <location>
        <begin position="206"/>
        <end position="298"/>
    </location>
</feature>
<evidence type="ECO:0000256" key="4">
    <source>
        <dbReference type="ARBA" id="ARBA00022917"/>
    </source>
</evidence>
<dbReference type="InterPro" id="IPR005793">
    <property type="entry name" value="Formyl_trans_C"/>
</dbReference>
<dbReference type="InterPro" id="IPR005794">
    <property type="entry name" value="Fmt"/>
</dbReference>
<comment type="function">
    <text evidence="5">Attaches a formyl group to the free amino group of methionyl-tRNA(fMet). The formyl group appears to play a dual role in the initiator identity of N-formylmethionyl-tRNA by promoting its recognition by IF2 and preventing the misappropriation of this tRNA by the elongation apparatus.</text>
</comment>
<comment type="catalytic activity">
    <reaction evidence="5">
        <text>L-methionyl-tRNA(fMet) + (6R)-10-formyltetrahydrofolate = N-formyl-L-methionyl-tRNA(fMet) + (6S)-5,6,7,8-tetrahydrofolate + H(+)</text>
        <dbReference type="Rhea" id="RHEA:24380"/>
        <dbReference type="Rhea" id="RHEA-COMP:9952"/>
        <dbReference type="Rhea" id="RHEA-COMP:9953"/>
        <dbReference type="ChEBI" id="CHEBI:15378"/>
        <dbReference type="ChEBI" id="CHEBI:57453"/>
        <dbReference type="ChEBI" id="CHEBI:78530"/>
        <dbReference type="ChEBI" id="CHEBI:78844"/>
        <dbReference type="ChEBI" id="CHEBI:195366"/>
        <dbReference type="EC" id="2.1.2.9"/>
    </reaction>
</comment>
<proteinExistence type="inferred from homology"/>
<dbReference type="InterPro" id="IPR044135">
    <property type="entry name" value="Met-tRNA-FMT_C"/>
</dbReference>
<dbReference type="SUPFAM" id="SSF53328">
    <property type="entry name" value="Formyltransferase"/>
    <property type="match status" value="1"/>
</dbReference>
<gene>
    <name evidence="5" type="primary">fmt</name>
    <name evidence="8" type="ORF">DFP90_112104</name>
</gene>
<feature type="binding site" evidence="5">
    <location>
        <begin position="112"/>
        <end position="115"/>
    </location>
    <ligand>
        <name>(6S)-5,6,7,8-tetrahydrofolate</name>
        <dbReference type="ChEBI" id="CHEBI:57453"/>
    </ligand>
</feature>
<dbReference type="RefSeq" id="WP_115938686.1">
    <property type="nucleotide sequence ID" value="NZ_QRDW01000012.1"/>
</dbReference>
<keyword evidence="9" id="KW-1185">Reference proteome</keyword>
<dbReference type="InterPro" id="IPR011034">
    <property type="entry name" value="Formyl_transferase-like_C_sf"/>
</dbReference>
<organism evidence="8 9">
    <name type="scientific">Aestuariispira insulae</name>
    <dbReference type="NCBI Taxonomy" id="1461337"/>
    <lineage>
        <taxon>Bacteria</taxon>
        <taxon>Pseudomonadati</taxon>
        <taxon>Pseudomonadota</taxon>
        <taxon>Alphaproteobacteria</taxon>
        <taxon>Rhodospirillales</taxon>
        <taxon>Kiloniellaceae</taxon>
        <taxon>Aestuariispira</taxon>
    </lineage>
</organism>
<name>A0A3D9H7I2_9PROT</name>
<dbReference type="CDD" id="cd08646">
    <property type="entry name" value="FMT_core_Met-tRNA-FMT_N"/>
    <property type="match status" value="1"/>
</dbReference>
<comment type="similarity">
    <text evidence="1 5">Belongs to the Fmt family.</text>
</comment>
<keyword evidence="3 5" id="KW-0808">Transferase</keyword>
<dbReference type="Proteomes" id="UP000256845">
    <property type="component" value="Unassembled WGS sequence"/>
</dbReference>
<dbReference type="GO" id="GO:0004479">
    <property type="term" value="F:methionyl-tRNA formyltransferase activity"/>
    <property type="evidence" value="ECO:0007669"/>
    <property type="project" value="UniProtKB-UniRule"/>
</dbReference>